<protein>
    <submittedName>
        <fullName evidence="3">Replication-associated recombination protein A</fullName>
    </submittedName>
</protein>
<dbReference type="SUPFAM" id="SSF48019">
    <property type="entry name" value="post-AAA+ oligomerization domain-like"/>
    <property type="match status" value="1"/>
</dbReference>
<dbReference type="Gene3D" id="3.40.50.300">
    <property type="entry name" value="P-loop containing nucleotide triphosphate hydrolases"/>
    <property type="match status" value="1"/>
</dbReference>
<dbReference type="PANTHER" id="PTHR13779:SF7">
    <property type="entry name" value="ATPASE WRNIP1"/>
    <property type="match status" value="1"/>
</dbReference>
<dbReference type="Proteomes" id="UP000032360">
    <property type="component" value="Unassembled WGS sequence"/>
</dbReference>
<dbReference type="RefSeq" id="WP_052604148.1">
    <property type="nucleotide sequence ID" value="NZ_JXYS01000007.1"/>
</dbReference>
<organism evidence="3 4">
    <name type="scientific">Acidithrix ferrooxidans</name>
    <dbReference type="NCBI Taxonomy" id="1280514"/>
    <lineage>
        <taxon>Bacteria</taxon>
        <taxon>Bacillati</taxon>
        <taxon>Actinomycetota</taxon>
        <taxon>Acidimicrobiia</taxon>
        <taxon>Acidimicrobiales</taxon>
        <taxon>Acidimicrobiaceae</taxon>
        <taxon>Acidithrix</taxon>
    </lineage>
</organism>
<name>A0A0D8HNL3_9ACTN</name>
<evidence type="ECO:0000313" key="3">
    <source>
        <dbReference type="EMBL" id="KJF18726.1"/>
    </source>
</evidence>
<dbReference type="InterPro" id="IPR051314">
    <property type="entry name" value="AAA_ATPase_RarA/MGS1/WRNIP1"/>
</dbReference>
<dbReference type="STRING" id="1280514.AXFE_03350"/>
<dbReference type="SUPFAM" id="SSF52540">
    <property type="entry name" value="P-loop containing nucleoside triphosphate hydrolases"/>
    <property type="match status" value="1"/>
</dbReference>
<dbReference type="GO" id="GO:0008047">
    <property type="term" value="F:enzyme activator activity"/>
    <property type="evidence" value="ECO:0007669"/>
    <property type="project" value="TreeGrafter"/>
</dbReference>
<accession>A0A0D8HNL3</accession>
<evidence type="ECO:0000256" key="1">
    <source>
        <dbReference type="ARBA" id="ARBA00008959"/>
    </source>
</evidence>
<evidence type="ECO:0000259" key="2">
    <source>
        <dbReference type="SMART" id="SM00382"/>
    </source>
</evidence>
<dbReference type="CDD" id="cd00009">
    <property type="entry name" value="AAA"/>
    <property type="match status" value="1"/>
</dbReference>
<dbReference type="GO" id="GO:0016887">
    <property type="term" value="F:ATP hydrolysis activity"/>
    <property type="evidence" value="ECO:0007669"/>
    <property type="project" value="InterPro"/>
</dbReference>
<dbReference type="Pfam" id="PF00004">
    <property type="entry name" value="AAA"/>
    <property type="match status" value="1"/>
</dbReference>
<dbReference type="InterPro" id="IPR021886">
    <property type="entry name" value="MgsA_C"/>
</dbReference>
<gene>
    <name evidence="3" type="primary">rarA</name>
    <name evidence="3" type="ORF">AXFE_03350</name>
</gene>
<dbReference type="EMBL" id="JXYS01000007">
    <property type="protein sequence ID" value="KJF18726.1"/>
    <property type="molecule type" value="Genomic_DNA"/>
</dbReference>
<dbReference type="SMART" id="SM00382">
    <property type="entry name" value="AAA"/>
    <property type="match status" value="1"/>
</dbReference>
<evidence type="ECO:0000313" key="4">
    <source>
        <dbReference type="Proteomes" id="UP000032360"/>
    </source>
</evidence>
<sequence length="376" mass="40825">MSENDVDRSQVPLPQAIRPQSFDAIVGHETLLGQGGLIGSFRTSNRTLSIILYGPPGSGKTTISENLLREIGATVLAHTGSTLSIQEIKRAIDATKAARGSLFGGRVVLFVDEIHRLSKVQQDALLEPLERGKLEIIGATTENPSFSLSSALLSRMLTIALAPLTKKEVAEVIRRSNKSIQNPLVEEIVLALADSCHGDLRSALTFAEILGTFQGAKQLEKFEELKDEVFNFRRGLSNDSHFELASALIKSMRSGQKNDAIQYLAQSLDLGEDPRFIARRIAIFASEDIGNADPMAIVLATSTLNAVERIGMPEARIILSQAVIYMADAPKSRAAYDAIDSAISNIANLGSTPSHLRGISGQIEERLTQRGSFYRE</sequence>
<dbReference type="GO" id="GO:0006261">
    <property type="term" value="P:DNA-templated DNA replication"/>
    <property type="evidence" value="ECO:0007669"/>
    <property type="project" value="TreeGrafter"/>
</dbReference>
<dbReference type="GO" id="GO:0005524">
    <property type="term" value="F:ATP binding"/>
    <property type="evidence" value="ECO:0007669"/>
    <property type="project" value="InterPro"/>
</dbReference>
<dbReference type="PATRIC" id="fig|1280514.3.peg.464"/>
<comment type="caution">
    <text evidence="3">The sequence shown here is derived from an EMBL/GenBank/DDBJ whole genome shotgun (WGS) entry which is preliminary data.</text>
</comment>
<dbReference type="OrthoDB" id="9778364at2"/>
<dbReference type="PANTHER" id="PTHR13779">
    <property type="entry name" value="WERNER HELICASE-INTERACTING PROTEIN 1 FAMILY MEMBER"/>
    <property type="match status" value="1"/>
</dbReference>
<proteinExistence type="inferred from homology"/>
<feature type="domain" description="AAA+ ATPase" evidence="2">
    <location>
        <begin position="46"/>
        <end position="167"/>
    </location>
</feature>
<dbReference type="Pfam" id="PF12002">
    <property type="entry name" value="MgsA_C"/>
    <property type="match status" value="1"/>
</dbReference>
<dbReference type="GO" id="GO:0017116">
    <property type="term" value="F:single-stranded DNA helicase activity"/>
    <property type="evidence" value="ECO:0007669"/>
    <property type="project" value="TreeGrafter"/>
</dbReference>
<dbReference type="InterPro" id="IPR027417">
    <property type="entry name" value="P-loop_NTPase"/>
</dbReference>
<reference evidence="3 4" key="1">
    <citation type="submission" date="2015-01" db="EMBL/GenBank/DDBJ databases">
        <title>Draft genome of the acidophilic iron oxidizer Acidithrix ferrooxidans strain Py-F3.</title>
        <authorList>
            <person name="Poehlein A."/>
            <person name="Eisen S."/>
            <person name="Schloemann M."/>
            <person name="Johnson B.D."/>
            <person name="Daniel R."/>
            <person name="Muehling M."/>
        </authorList>
    </citation>
    <scope>NUCLEOTIDE SEQUENCE [LARGE SCALE GENOMIC DNA]</scope>
    <source>
        <strain evidence="3 4">Py-F3</strain>
    </source>
</reference>
<comment type="similarity">
    <text evidence="1">Belongs to the AAA ATPase family. RarA/MGS1/WRNIP1 subfamily.</text>
</comment>
<dbReference type="InterPro" id="IPR008921">
    <property type="entry name" value="DNA_pol3_clamp-load_cplx_C"/>
</dbReference>
<dbReference type="GO" id="GO:0003677">
    <property type="term" value="F:DNA binding"/>
    <property type="evidence" value="ECO:0007669"/>
    <property type="project" value="InterPro"/>
</dbReference>
<dbReference type="InterPro" id="IPR003593">
    <property type="entry name" value="AAA+_ATPase"/>
</dbReference>
<dbReference type="Gene3D" id="1.20.272.10">
    <property type="match status" value="1"/>
</dbReference>
<dbReference type="GO" id="GO:0000731">
    <property type="term" value="P:DNA synthesis involved in DNA repair"/>
    <property type="evidence" value="ECO:0007669"/>
    <property type="project" value="TreeGrafter"/>
</dbReference>
<keyword evidence="4" id="KW-1185">Reference proteome</keyword>
<dbReference type="AlphaFoldDB" id="A0A0D8HNL3"/>
<dbReference type="InterPro" id="IPR003959">
    <property type="entry name" value="ATPase_AAA_core"/>
</dbReference>